<dbReference type="GO" id="GO:0005829">
    <property type="term" value="C:cytosol"/>
    <property type="evidence" value="ECO:0007669"/>
    <property type="project" value="TreeGrafter"/>
</dbReference>
<dbReference type="CDD" id="cd24032">
    <property type="entry name" value="ASKHA_NBD_TsaB"/>
    <property type="match status" value="1"/>
</dbReference>
<dbReference type="AlphaFoldDB" id="F0GVS4"/>
<dbReference type="InterPro" id="IPR022496">
    <property type="entry name" value="T6A_TsaB"/>
</dbReference>
<dbReference type="Proteomes" id="UP000005286">
    <property type="component" value="Unassembled WGS sequence"/>
</dbReference>
<dbReference type="InterPro" id="IPR043129">
    <property type="entry name" value="ATPase_NBD"/>
</dbReference>
<dbReference type="PATRIC" id="fig|879305.3.peg.905"/>
<dbReference type="SUPFAM" id="SSF53067">
    <property type="entry name" value="Actin-like ATPase domain"/>
    <property type="match status" value="1"/>
</dbReference>
<evidence type="ECO:0000259" key="1">
    <source>
        <dbReference type="Pfam" id="PF00814"/>
    </source>
</evidence>
<organism evidence="2 3">
    <name type="scientific">Anaerococcus prevotii ACS-065-V-Col13</name>
    <dbReference type="NCBI Taxonomy" id="879305"/>
    <lineage>
        <taxon>Bacteria</taxon>
        <taxon>Bacillati</taxon>
        <taxon>Bacillota</taxon>
        <taxon>Tissierellia</taxon>
        <taxon>Tissierellales</taxon>
        <taxon>Peptoniphilaceae</taxon>
        <taxon>Anaerococcus</taxon>
    </lineage>
</organism>
<dbReference type="PANTHER" id="PTHR11735:SF11">
    <property type="entry name" value="TRNA THREONYLCARBAMOYLADENOSINE BIOSYNTHESIS PROTEIN TSAB"/>
    <property type="match status" value="1"/>
</dbReference>
<keyword evidence="3" id="KW-1185">Reference proteome</keyword>
<dbReference type="NCBIfam" id="TIGR03725">
    <property type="entry name" value="T6A_YeaZ"/>
    <property type="match status" value="1"/>
</dbReference>
<dbReference type="eggNOG" id="COG1214">
    <property type="taxonomic scope" value="Bacteria"/>
</dbReference>
<proteinExistence type="predicted"/>
<dbReference type="GO" id="GO:0002949">
    <property type="term" value="P:tRNA threonylcarbamoyladenosine modification"/>
    <property type="evidence" value="ECO:0007669"/>
    <property type="project" value="InterPro"/>
</dbReference>
<comment type="caution">
    <text evidence="2">The sequence shown here is derived from an EMBL/GenBank/DDBJ whole genome shotgun (WGS) entry which is preliminary data.</text>
</comment>
<dbReference type="PANTHER" id="PTHR11735">
    <property type="entry name" value="TRNA N6-ADENOSINE THREONYLCARBAMOYLTRANSFERASE"/>
    <property type="match status" value="1"/>
</dbReference>
<dbReference type="EMBL" id="AEXM01000018">
    <property type="protein sequence ID" value="EGC82067.1"/>
    <property type="molecule type" value="Genomic_DNA"/>
</dbReference>
<reference evidence="2 3" key="1">
    <citation type="submission" date="2011-01" db="EMBL/GenBank/DDBJ databases">
        <authorList>
            <person name="Durkin A.S."/>
            <person name="Madupu R."/>
            <person name="Torralba M."/>
            <person name="Gillis M."/>
            <person name="Methe B."/>
            <person name="Sutton G."/>
            <person name="Nelson K.E."/>
        </authorList>
    </citation>
    <scope>NUCLEOTIDE SEQUENCE [LARGE SCALE GENOMIC DNA]</scope>
    <source>
        <strain evidence="2 3">ACS-065-V-Col13</strain>
    </source>
</reference>
<dbReference type="Gene3D" id="3.30.420.40">
    <property type="match status" value="2"/>
</dbReference>
<dbReference type="InterPro" id="IPR000905">
    <property type="entry name" value="Gcp-like_dom"/>
</dbReference>
<dbReference type="Pfam" id="PF00814">
    <property type="entry name" value="TsaD"/>
    <property type="match status" value="1"/>
</dbReference>
<evidence type="ECO:0000313" key="2">
    <source>
        <dbReference type="EMBL" id="EGC82067.1"/>
    </source>
</evidence>
<name>F0GVS4_9FIRM</name>
<gene>
    <name evidence="2" type="primary">yeaZ</name>
    <name evidence="2" type="ORF">HMPREF9290_0679</name>
</gene>
<feature type="domain" description="Gcp-like" evidence="1">
    <location>
        <begin position="32"/>
        <end position="134"/>
    </location>
</feature>
<evidence type="ECO:0000313" key="3">
    <source>
        <dbReference type="Proteomes" id="UP000005286"/>
    </source>
</evidence>
<protein>
    <submittedName>
        <fullName evidence="2">Universal bacterial protein YeaZ</fullName>
    </submittedName>
</protein>
<sequence>MNILAIDTSTMISTVTISDGVEILGDFNVNQQKTHSESLVPMIENLLKLLGMEVADIDKFVIAKGPGSFTGLRIGMTIAKTLAQASKKELIPVSTLLALANNSSSDRLKVPMIDARGNRIYGAVYDKDFKEIIKEDLYTIDVFKDLVNDLDSEVELIGTMNEKYGDKFTKAVKLPLNFNNSIGRSLIKIALLDDYEPVDLYKIRPNYLRASQAERELLKNDKKDGSKGRR</sequence>
<dbReference type="STRING" id="879305.HMPREF9290_0679"/>
<dbReference type="RefSeq" id="WP_004834889.1">
    <property type="nucleotide sequence ID" value="NZ_AEXM01000018.1"/>
</dbReference>
<accession>F0GVS4</accession>